<proteinExistence type="predicted"/>
<keyword evidence="2" id="KW-1185">Reference proteome</keyword>
<dbReference type="EMBL" id="JAWDJW010011911">
    <property type="protein sequence ID" value="KAK3044456.1"/>
    <property type="molecule type" value="Genomic_DNA"/>
</dbReference>
<feature type="non-terminal residue" evidence="1">
    <location>
        <position position="87"/>
    </location>
</feature>
<protein>
    <submittedName>
        <fullName evidence="1">Uncharacterized protein</fullName>
    </submittedName>
</protein>
<sequence>VSSKATLNAPLGALLPRIPSLLHESIRNCRYYARKSDSLVIQADDSRKQSDNVQSCLVKLHNMIVDAAAALIPGETSEAQRDRVKKL</sequence>
<reference evidence="1" key="1">
    <citation type="submission" date="2024-09" db="EMBL/GenBank/DDBJ databases">
        <title>Black Yeasts Isolated from many extreme environments.</title>
        <authorList>
            <person name="Coleine C."/>
            <person name="Stajich J.E."/>
            <person name="Selbmann L."/>
        </authorList>
    </citation>
    <scope>NUCLEOTIDE SEQUENCE</scope>
    <source>
        <strain evidence="1">CCFEE 5737</strain>
    </source>
</reference>
<evidence type="ECO:0000313" key="1">
    <source>
        <dbReference type="EMBL" id="KAK3044456.1"/>
    </source>
</evidence>
<accession>A0ACC3CTT8</accession>
<organism evidence="1 2">
    <name type="scientific">Coniosporium uncinatum</name>
    <dbReference type="NCBI Taxonomy" id="93489"/>
    <lineage>
        <taxon>Eukaryota</taxon>
        <taxon>Fungi</taxon>
        <taxon>Dikarya</taxon>
        <taxon>Ascomycota</taxon>
        <taxon>Pezizomycotina</taxon>
        <taxon>Dothideomycetes</taxon>
        <taxon>Dothideomycetes incertae sedis</taxon>
        <taxon>Coniosporium</taxon>
    </lineage>
</organism>
<evidence type="ECO:0000313" key="2">
    <source>
        <dbReference type="Proteomes" id="UP001186974"/>
    </source>
</evidence>
<comment type="caution">
    <text evidence="1">The sequence shown here is derived from an EMBL/GenBank/DDBJ whole genome shotgun (WGS) entry which is preliminary data.</text>
</comment>
<name>A0ACC3CTT8_9PEZI</name>
<feature type="non-terminal residue" evidence="1">
    <location>
        <position position="1"/>
    </location>
</feature>
<gene>
    <name evidence="1" type="ORF">LTS18_001239</name>
</gene>
<dbReference type="Proteomes" id="UP001186974">
    <property type="component" value="Unassembled WGS sequence"/>
</dbReference>